<dbReference type="SUPFAM" id="SSF53474">
    <property type="entry name" value="alpha/beta-Hydrolases"/>
    <property type="match status" value="1"/>
</dbReference>
<keyword evidence="2" id="KW-1185">Reference proteome</keyword>
<dbReference type="InterPro" id="IPR029058">
    <property type="entry name" value="AB_hydrolase_fold"/>
</dbReference>
<comment type="caution">
    <text evidence="1">The sequence shown here is derived from an EMBL/GenBank/DDBJ whole genome shotgun (WGS) entry which is preliminary data.</text>
</comment>
<dbReference type="Gene3D" id="3.40.50.1820">
    <property type="entry name" value="alpha/beta hydrolase"/>
    <property type="match status" value="1"/>
</dbReference>
<proteinExistence type="predicted"/>
<name>A0ABV0B6X6_9SPHN</name>
<dbReference type="EMBL" id="JBDIZK010000001">
    <property type="protein sequence ID" value="MEN3745825.1"/>
    <property type="molecule type" value="Genomic_DNA"/>
</dbReference>
<sequence>MKPKADVVHSVSLSRRAVLGGAIGVALAGSVEGLAAVAAEPEKRVLAGPGGREIAVWRWAPAGKLRGTVSFSHGAASAPWKYARLLQPWADAGYEILAPLHVDSTDHPRTAEFAGLASWRARIEDMRTLAATIGSARFIAAGHSYGALTALTMGGAEAVMPEGLGGIQREPRVAAVVAFSPPGAIEALIPASGYARLAVPALIQTGDKDVPIGGTDPAGWRGHLDAYEAARAGGDRYALVLDGVDHYFGGLICRELPGPPQTAQLGQAIDLSTLFMRGFLNRDSASRRKLDSYLGEAGPVRLTRK</sequence>
<accession>A0ABV0B6X6</accession>
<evidence type="ECO:0000313" key="1">
    <source>
        <dbReference type="EMBL" id="MEN3745825.1"/>
    </source>
</evidence>
<organism evidence="1 2">
    <name type="scientific">Sphingomonas rustica</name>
    <dbReference type="NCBI Taxonomy" id="3103142"/>
    <lineage>
        <taxon>Bacteria</taxon>
        <taxon>Pseudomonadati</taxon>
        <taxon>Pseudomonadota</taxon>
        <taxon>Alphaproteobacteria</taxon>
        <taxon>Sphingomonadales</taxon>
        <taxon>Sphingomonadaceae</taxon>
        <taxon>Sphingomonas</taxon>
    </lineage>
</organism>
<keyword evidence="1" id="KW-0378">Hydrolase</keyword>
<reference evidence="1 2" key="1">
    <citation type="submission" date="2024-05" db="EMBL/GenBank/DDBJ databases">
        <title>Sphingomonas sp. HF-S3 16S ribosomal RNA gene Genome sequencing and assembly.</title>
        <authorList>
            <person name="Lee H."/>
        </authorList>
    </citation>
    <scope>NUCLEOTIDE SEQUENCE [LARGE SCALE GENOMIC DNA]</scope>
    <source>
        <strain evidence="1 2">HF-S3</strain>
    </source>
</reference>
<dbReference type="RefSeq" id="WP_346244830.1">
    <property type="nucleotide sequence ID" value="NZ_JBDIZK010000001.1"/>
</dbReference>
<protein>
    <submittedName>
        <fullName evidence="1">Alpha/beta hydrolase</fullName>
    </submittedName>
</protein>
<gene>
    <name evidence="1" type="ORF">TPR58_01500</name>
</gene>
<dbReference type="GO" id="GO:0016787">
    <property type="term" value="F:hydrolase activity"/>
    <property type="evidence" value="ECO:0007669"/>
    <property type="project" value="UniProtKB-KW"/>
</dbReference>
<evidence type="ECO:0000313" key="2">
    <source>
        <dbReference type="Proteomes" id="UP001427805"/>
    </source>
</evidence>
<dbReference type="Proteomes" id="UP001427805">
    <property type="component" value="Unassembled WGS sequence"/>
</dbReference>